<evidence type="ECO:0008006" key="3">
    <source>
        <dbReference type="Google" id="ProtNLM"/>
    </source>
</evidence>
<accession>L0FWU0</accession>
<protein>
    <recommendedName>
        <fullName evidence="3">DUF4919 domain-containing protein</fullName>
    </recommendedName>
</protein>
<dbReference type="InterPro" id="IPR032578">
    <property type="entry name" value="DUF4919"/>
</dbReference>
<dbReference type="Proteomes" id="UP000010796">
    <property type="component" value="Chromosome"/>
</dbReference>
<reference evidence="2" key="1">
    <citation type="submission" date="2012-02" db="EMBL/GenBank/DDBJ databases">
        <title>The complete genome of Echinicola vietnamensis DSM 17526.</title>
        <authorList>
            <person name="Lucas S."/>
            <person name="Copeland A."/>
            <person name="Lapidus A."/>
            <person name="Glavina del Rio T."/>
            <person name="Dalin E."/>
            <person name="Tice H."/>
            <person name="Bruce D."/>
            <person name="Goodwin L."/>
            <person name="Pitluck S."/>
            <person name="Peters L."/>
            <person name="Ovchinnikova G."/>
            <person name="Teshima H."/>
            <person name="Kyrpides N."/>
            <person name="Mavromatis K."/>
            <person name="Ivanova N."/>
            <person name="Brettin T."/>
            <person name="Detter J.C."/>
            <person name="Han C."/>
            <person name="Larimer F."/>
            <person name="Land M."/>
            <person name="Hauser L."/>
            <person name="Markowitz V."/>
            <person name="Cheng J.-F."/>
            <person name="Hugenholtz P."/>
            <person name="Woyke T."/>
            <person name="Wu D."/>
            <person name="Brambilla E."/>
            <person name="Klenk H.-P."/>
            <person name="Eisen J.A."/>
        </authorList>
    </citation>
    <scope>NUCLEOTIDE SEQUENCE [LARGE SCALE GENOMIC DNA]</scope>
    <source>
        <strain evidence="2">DSM 17526 / LMG 23754 / KMM 6221</strain>
    </source>
</reference>
<sequence length="222" mass="25649">MFLWAQGCWAQYWDFEQPDYSKIEGAVKNRASEMYYPKLLERFQQADATLGLSELRHLYYGFVFHPDYKADKSAQVKDSLEVILQKETHSEEDLKQIVSFSEKILDKYPFEINTMNYQLYALEHLGDTTAYKEVSFQMEMIFETMLSSGDGASKASAFYVIDPAHELILMEALGLRSEDNPQAMGKYDFLELAANDIGLEGLYFDLSPYRNIILHSLSNHNL</sequence>
<dbReference type="HOGENOM" id="CLU_100950_0_0_10"/>
<organism evidence="1 2">
    <name type="scientific">Echinicola vietnamensis (strain DSM 17526 / LMG 23754 / KMM 6221)</name>
    <dbReference type="NCBI Taxonomy" id="926556"/>
    <lineage>
        <taxon>Bacteria</taxon>
        <taxon>Pseudomonadati</taxon>
        <taxon>Bacteroidota</taxon>
        <taxon>Cytophagia</taxon>
        <taxon>Cytophagales</taxon>
        <taxon>Cyclobacteriaceae</taxon>
        <taxon>Echinicola</taxon>
    </lineage>
</organism>
<evidence type="ECO:0000313" key="2">
    <source>
        <dbReference type="Proteomes" id="UP000010796"/>
    </source>
</evidence>
<dbReference type="KEGG" id="evi:Echvi_0832"/>
<keyword evidence="2" id="KW-1185">Reference proteome</keyword>
<dbReference type="AlphaFoldDB" id="L0FWU0"/>
<evidence type="ECO:0000313" key="1">
    <source>
        <dbReference type="EMBL" id="AGA77105.1"/>
    </source>
</evidence>
<dbReference type="eggNOG" id="ENOG5032VH3">
    <property type="taxonomic scope" value="Bacteria"/>
</dbReference>
<dbReference type="Pfam" id="PF16266">
    <property type="entry name" value="DUF4919"/>
    <property type="match status" value="1"/>
</dbReference>
<proteinExistence type="predicted"/>
<dbReference type="EMBL" id="CP003346">
    <property type="protein sequence ID" value="AGA77105.1"/>
    <property type="molecule type" value="Genomic_DNA"/>
</dbReference>
<dbReference type="STRING" id="926556.Echvi_0832"/>
<name>L0FWU0_ECHVK</name>
<gene>
    <name evidence="1" type="ordered locus">Echvi_0832</name>
</gene>